<name>A0ABY7YQ04_9HYPH</name>
<organism evidence="1 2">
    <name type="scientific">Devosia algicola</name>
    <dbReference type="NCBI Taxonomy" id="3026418"/>
    <lineage>
        <taxon>Bacteria</taxon>
        <taxon>Pseudomonadati</taxon>
        <taxon>Pseudomonadota</taxon>
        <taxon>Alphaproteobacteria</taxon>
        <taxon>Hyphomicrobiales</taxon>
        <taxon>Devosiaceae</taxon>
        <taxon>Devosia</taxon>
    </lineage>
</organism>
<reference evidence="1 2" key="1">
    <citation type="submission" date="2023-02" db="EMBL/GenBank/DDBJ databases">
        <title>Devosia algicola sp. nov., isolated from the phycosphere of marine algae.</title>
        <authorList>
            <person name="Kim J.M."/>
            <person name="Lee J.K."/>
            <person name="Choi B.J."/>
            <person name="Bayburt H."/>
            <person name="Jeon C.O."/>
        </authorList>
    </citation>
    <scope>NUCLEOTIDE SEQUENCE [LARGE SCALE GENOMIC DNA]</scope>
    <source>
        <strain evidence="1 2">G20-9</strain>
    </source>
</reference>
<sequence length="176" mass="18022">MKLTWFGGTTSRVHIGGEILVLDPDGAPNGIDRTELVSGADQLFGFDDDLAAAHADGWVPQQAPKVLDDDGAIAPVLIWRLNGDAVLVDAVGEAPLIMARGVPPRSGRWGRDAVVAIFGDGAALVEIGQAVLRDSGPRLLALAGTEGDVDVAVPDLSAQLAGSGLLALEAGMGVEI</sequence>
<proteinExistence type="predicted"/>
<gene>
    <name evidence="1" type="ORF">PSQ19_04515</name>
</gene>
<evidence type="ECO:0000313" key="1">
    <source>
        <dbReference type="EMBL" id="WDR03393.1"/>
    </source>
</evidence>
<dbReference type="Proteomes" id="UP001220530">
    <property type="component" value="Chromosome"/>
</dbReference>
<protein>
    <submittedName>
        <fullName evidence="1">Uncharacterized protein</fullName>
    </submittedName>
</protein>
<accession>A0ABY7YQ04</accession>
<evidence type="ECO:0000313" key="2">
    <source>
        <dbReference type="Proteomes" id="UP001220530"/>
    </source>
</evidence>
<dbReference type="EMBL" id="CP118246">
    <property type="protein sequence ID" value="WDR03393.1"/>
    <property type="molecule type" value="Genomic_DNA"/>
</dbReference>
<dbReference type="RefSeq" id="WP_282219787.1">
    <property type="nucleotide sequence ID" value="NZ_CP118246.1"/>
</dbReference>
<keyword evidence="2" id="KW-1185">Reference proteome</keyword>